<feature type="domain" description="WYL" evidence="2">
    <location>
        <begin position="143"/>
        <end position="209"/>
    </location>
</feature>
<dbReference type="Pfam" id="PF25583">
    <property type="entry name" value="WCX"/>
    <property type="match status" value="1"/>
</dbReference>
<organism evidence="4 5">
    <name type="scientific">Ktedonospora formicarum</name>
    <dbReference type="NCBI Taxonomy" id="2778364"/>
    <lineage>
        <taxon>Bacteria</taxon>
        <taxon>Bacillati</taxon>
        <taxon>Chloroflexota</taxon>
        <taxon>Ktedonobacteria</taxon>
        <taxon>Ktedonobacterales</taxon>
        <taxon>Ktedonobacteraceae</taxon>
        <taxon>Ktedonospora</taxon>
    </lineage>
</organism>
<evidence type="ECO:0000313" key="4">
    <source>
        <dbReference type="EMBL" id="GHO47960.1"/>
    </source>
</evidence>
<evidence type="ECO:0000313" key="5">
    <source>
        <dbReference type="Proteomes" id="UP000612362"/>
    </source>
</evidence>
<name>A0A8J3MWV4_9CHLR</name>
<accession>A0A8J3MWV4</accession>
<dbReference type="AlphaFoldDB" id="A0A8J3MWV4"/>
<dbReference type="PANTHER" id="PTHR34580:SF3">
    <property type="entry name" value="PROTEIN PAFB"/>
    <property type="match status" value="1"/>
</dbReference>
<keyword evidence="5" id="KW-1185">Reference proteome</keyword>
<dbReference type="InterPro" id="IPR013196">
    <property type="entry name" value="HTH_11"/>
</dbReference>
<dbReference type="InterPro" id="IPR036390">
    <property type="entry name" value="WH_DNA-bd_sf"/>
</dbReference>
<dbReference type="InterPro" id="IPR036388">
    <property type="entry name" value="WH-like_DNA-bd_sf"/>
</dbReference>
<dbReference type="Pfam" id="PF08279">
    <property type="entry name" value="HTH_11"/>
    <property type="match status" value="1"/>
</dbReference>
<dbReference type="Proteomes" id="UP000612362">
    <property type="component" value="Unassembled WGS sequence"/>
</dbReference>
<evidence type="ECO:0000259" key="3">
    <source>
        <dbReference type="Pfam" id="PF25583"/>
    </source>
</evidence>
<dbReference type="Pfam" id="PF13280">
    <property type="entry name" value="WYL"/>
    <property type="match status" value="1"/>
</dbReference>
<proteinExistence type="predicted"/>
<dbReference type="RefSeq" id="WP_220197182.1">
    <property type="nucleotide sequence ID" value="NZ_BNJF01000003.1"/>
</dbReference>
<dbReference type="SUPFAM" id="SSF46785">
    <property type="entry name" value="Winged helix' DNA-binding domain"/>
    <property type="match status" value="1"/>
</dbReference>
<feature type="domain" description="Helix-turn-helix type 11" evidence="1">
    <location>
        <begin position="8"/>
        <end position="60"/>
    </location>
</feature>
<dbReference type="EMBL" id="BNJF01000003">
    <property type="protein sequence ID" value="GHO47960.1"/>
    <property type="molecule type" value="Genomic_DNA"/>
</dbReference>
<evidence type="ECO:0000259" key="2">
    <source>
        <dbReference type="Pfam" id="PF13280"/>
    </source>
</evidence>
<dbReference type="PANTHER" id="PTHR34580">
    <property type="match status" value="1"/>
</dbReference>
<dbReference type="InterPro" id="IPR051534">
    <property type="entry name" value="CBASS_pafABC_assoc_protein"/>
</dbReference>
<dbReference type="PIRSF" id="PIRSF016838">
    <property type="entry name" value="PafC"/>
    <property type="match status" value="1"/>
</dbReference>
<reference evidence="4" key="1">
    <citation type="submission" date="2020-10" db="EMBL/GenBank/DDBJ databases">
        <title>Taxonomic study of unclassified bacteria belonging to the class Ktedonobacteria.</title>
        <authorList>
            <person name="Yabe S."/>
            <person name="Wang C.M."/>
            <person name="Zheng Y."/>
            <person name="Sakai Y."/>
            <person name="Cavaletti L."/>
            <person name="Monciardini P."/>
            <person name="Donadio S."/>
        </authorList>
    </citation>
    <scope>NUCLEOTIDE SEQUENCE</scope>
    <source>
        <strain evidence="4">SOSP1-1</strain>
    </source>
</reference>
<feature type="domain" description="WCX" evidence="3">
    <location>
        <begin position="259"/>
        <end position="312"/>
    </location>
</feature>
<dbReference type="InterPro" id="IPR028349">
    <property type="entry name" value="PafC-like"/>
</dbReference>
<protein>
    <submittedName>
        <fullName evidence="4">Transcriptional regulator</fullName>
    </submittedName>
</protein>
<dbReference type="InterPro" id="IPR026881">
    <property type="entry name" value="WYL_dom"/>
</dbReference>
<evidence type="ECO:0000259" key="1">
    <source>
        <dbReference type="Pfam" id="PF08279"/>
    </source>
</evidence>
<comment type="caution">
    <text evidence="4">The sequence shown here is derived from an EMBL/GenBank/DDBJ whole genome shotgun (WGS) entry which is preliminary data.</text>
</comment>
<gene>
    <name evidence="4" type="ORF">KSX_61230</name>
</gene>
<sequence length="317" mass="35924">MVYRPTARVLTVLELLQSYGRMTGPELANRLEVNVRTVRDYIETLIDLGIPVEAERGRYGAYRLRPGYKLPPLIFTEDEALALTLSLLAARETGLAQTSPAFEGSLAKIERVLPSATRERVQAVEQTVVFENSTPYATPSFPIVMALSSAVQGECCIYLHYRSPSGETTERTFEPYGVVSHDGYWYTIGYCRLRQRRRLLRVDRIIQADVTDEPFQRPPNFDTLAEVQRALATVPRAWRIEVWLETTLQEAQGKTRLSKGHFTEVDGGVLVHSEVQDLPWMASLLAGLDIPFVIHHPPELRTALREHALTMLRYAEQ</sequence>
<dbReference type="InterPro" id="IPR057727">
    <property type="entry name" value="WCX_dom"/>
</dbReference>
<dbReference type="Gene3D" id="1.10.10.10">
    <property type="entry name" value="Winged helix-like DNA-binding domain superfamily/Winged helix DNA-binding domain"/>
    <property type="match status" value="1"/>
</dbReference>
<dbReference type="PROSITE" id="PS52050">
    <property type="entry name" value="WYL"/>
    <property type="match status" value="1"/>
</dbReference>